<organism evidence="4 5">
    <name type="scientific">Halobium salinum</name>
    <dbReference type="NCBI Taxonomy" id="1364940"/>
    <lineage>
        <taxon>Archaea</taxon>
        <taxon>Methanobacteriati</taxon>
        <taxon>Methanobacteriota</taxon>
        <taxon>Stenosarchaea group</taxon>
        <taxon>Halobacteria</taxon>
        <taxon>Halobacteriales</taxon>
        <taxon>Haloferacaceae</taxon>
        <taxon>Halobium</taxon>
    </lineage>
</organism>
<evidence type="ECO:0000313" key="5">
    <source>
        <dbReference type="Proteomes" id="UP001595921"/>
    </source>
</evidence>
<reference evidence="4 5" key="1">
    <citation type="journal article" date="2019" name="Int. J. Syst. Evol. Microbiol.">
        <title>The Global Catalogue of Microorganisms (GCM) 10K type strain sequencing project: providing services to taxonomists for standard genome sequencing and annotation.</title>
        <authorList>
            <consortium name="The Broad Institute Genomics Platform"/>
            <consortium name="The Broad Institute Genome Sequencing Center for Infectious Disease"/>
            <person name="Wu L."/>
            <person name="Ma J."/>
        </authorList>
    </citation>
    <scope>NUCLEOTIDE SEQUENCE [LARGE SCALE GENOMIC DNA]</scope>
    <source>
        <strain evidence="4 5">CGMCC 1.12553</strain>
    </source>
</reference>
<evidence type="ECO:0000256" key="2">
    <source>
        <dbReference type="SAM" id="MobiDB-lite"/>
    </source>
</evidence>
<comment type="caution">
    <text evidence="4">The sequence shown here is derived from an EMBL/GenBank/DDBJ whole genome shotgun (WGS) entry which is preliminary data.</text>
</comment>
<name>A0ABD5PHS9_9EURY</name>
<dbReference type="SUPFAM" id="SSF52499">
    <property type="entry name" value="Isochorismatase-like hydrolases"/>
    <property type="match status" value="1"/>
</dbReference>
<dbReference type="Proteomes" id="UP001595921">
    <property type="component" value="Unassembled WGS sequence"/>
</dbReference>
<proteinExistence type="predicted"/>
<dbReference type="InterPro" id="IPR050272">
    <property type="entry name" value="Isochorismatase-like_hydrls"/>
</dbReference>
<sequence length="223" mass="23460">MTDSDTDGDGNGTDGATKSAVYERAGMDERVGYGDRPALLVVDLQRGFTDATNPLGGDLSGVVERTNRLLDAAHGSDVPVVLTRIVSTHPDGADFGVWGEKIPRLDTLTAGSEWVELDARLAVEEGDHTLNKRQASAFHETELGSTLVAWGVDTVVVAGCTTSGCVRASVVDACAAGYRAVVPEGAVGDRAVEPHEANLFDMNAKYADVRPVGEVVEYLETVG</sequence>
<keyword evidence="1" id="KW-0378">Hydrolase</keyword>
<dbReference type="InterPro" id="IPR036380">
    <property type="entry name" value="Isochorismatase-like_sf"/>
</dbReference>
<dbReference type="RefSeq" id="WP_267620698.1">
    <property type="nucleotide sequence ID" value="NZ_JAODIW010000005.1"/>
</dbReference>
<dbReference type="AlphaFoldDB" id="A0ABD5PHS9"/>
<evidence type="ECO:0000256" key="1">
    <source>
        <dbReference type="ARBA" id="ARBA00022801"/>
    </source>
</evidence>
<feature type="domain" description="Isochorismatase-like" evidence="3">
    <location>
        <begin position="38"/>
        <end position="209"/>
    </location>
</feature>
<dbReference type="PANTHER" id="PTHR43540">
    <property type="entry name" value="PEROXYUREIDOACRYLATE/UREIDOACRYLATE AMIDOHYDROLASE-RELATED"/>
    <property type="match status" value="1"/>
</dbReference>
<dbReference type="GO" id="GO:0016787">
    <property type="term" value="F:hydrolase activity"/>
    <property type="evidence" value="ECO:0007669"/>
    <property type="project" value="UniProtKB-KW"/>
</dbReference>
<dbReference type="EMBL" id="JBHSDS010000017">
    <property type="protein sequence ID" value="MFC4360476.1"/>
    <property type="molecule type" value="Genomic_DNA"/>
</dbReference>
<feature type="region of interest" description="Disordered" evidence="2">
    <location>
        <begin position="1"/>
        <end position="23"/>
    </location>
</feature>
<keyword evidence="5" id="KW-1185">Reference proteome</keyword>
<accession>A0ABD5PHS9</accession>
<evidence type="ECO:0000313" key="4">
    <source>
        <dbReference type="EMBL" id="MFC4360476.1"/>
    </source>
</evidence>
<dbReference type="Gene3D" id="3.40.50.850">
    <property type="entry name" value="Isochorismatase-like"/>
    <property type="match status" value="1"/>
</dbReference>
<gene>
    <name evidence="4" type="ORF">ACFO0N_21225</name>
</gene>
<protein>
    <submittedName>
        <fullName evidence="4">Isochorismatase family protein</fullName>
    </submittedName>
</protein>
<dbReference type="InterPro" id="IPR000868">
    <property type="entry name" value="Isochorismatase-like_dom"/>
</dbReference>
<dbReference type="PANTHER" id="PTHR43540:SF1">
    <property type="entry name" value="ISOCHORISMATASE HYDROLASE"/>
    <property type="match status" value="1"/>
</dbReference>
<evidence type="ECO:0000259" key="3">
    <source>
        <dbReference type="Pfam" id="PF00857"/>
    </source>
</evidence>
<dbReference type="Pfam" id="PF00857">
    <property type="entry name" value="Isochorismatase"/>
    <property type="match status" value="1"/>
</dbReference>